<dbReference type="InterPro" id="IPR050490">
    <property type="entry name" value="Bact_solute-bd_prot1"/>
</dbReference>
<reference evidence="2 3" key="1">
    <citation type="submission" date="2024-09" db="EMBL/GenBank/DDBJ databases">
        <authorList>
            <person name="Sun Q."/>
            <person name="Mori K."/>
        </authorList>
    </citation>
    <scope>NUCLEOTIDE SEQUENCE [LARGE SCALE GENOMIC DNA]</scope>
    <source>
        <strain evidence="2 3">JCM 12520</strain>
    </source>
</reference>
<evidence type="ECO:0000256" key="1">
    <source>
        <dbReference type="SAM" id="SignalP"/>
    </source>
</evidence>
<keyword evidence="1" id="KW-0732">Signal</keyword>
<evidence type="ECO:0000313" key="3">
    <source>
        <dbReference type="Proteomes" id="UP001589619"/>
    </source>
</evidence>
<dbReference type="PANTHER" id="PTHR43649:SF17">
    <property type="entry name" value="ABC TRANSPORTER SOLUTE BINDING PROTEIN-SUGAR TRANSPORT"/>
    <property type="match status" value="1"/>
</dbReference>
<organism evidence="2 3">
    <name type="scientific">Paenibacillus hodogayensis</name>
    <dbReference type="NCBI Taxonomy" id="279208"/>
    <lineage>
        <taxon>Bacteria</taxon>
        <taxon>Bacillati</taxon>
        <taxon>Bacillota</taxon>
        <taxon>Bacilli</taxon>
        <taxon>Bacillales</taxon>
        <taxon>Paenibacillaceae</taxon>
        <taxon>Paenibacillus</taxon>
    </lineage>
</organism>
<dbReference type="RefSeq" id="WP_344917037.1">
    <property type="nucleotide sequence ID" value="NZ_BAAAYO010000021.1"/>
</dbReference>
<feature type="signal peptide" evidence="1">
    <location>
        <begin position="1"/>
        <end position="25"/>
    </location>
</feature>
<dbReference type="PANTHER" id="PTHR43649">
    <property type="entry name" value="ARABINOSE-BINDING PROTEIN-RELATED"/>
    <property type="match status" value="1"/>
</dbReference>
<protein>
    <submittedName>
        <fullName evidence="2">ABC transporter substrate-binding protein</fullName>
    </submittedName>
</protein>
<comment type="caution">
    <text evidence="2">The sequence shown here is derived from an EMBL/GenBank/DDBJ whole genome shotgun (WGS) entry which is preliminary data.</text>
</comment>
<gene>
    <name evidence="2" type="ORF">ACFFNY_01865</name>
</gene>
<sequence>MGIRKKLASVGAVVMIGGSSILVSACSNQASKSDPGGAKAPDQKEPVELVFYSQVPDYDETFMDTFGSKIQAKYPHITVKHKPAGSNKLDTMITNGDTIDVLFMSIGQADSLIQYGLQNDISEYMAKSKFDLSRLEQTAVELQKGFANGGMYGLPVFTNTLALFYNKDLFSKFGVAAPKDGMTWSEVYDLAKRMSRTDEGTQYYGLAMSSSANFALNQFGASYIDLKTRKAAFTSEPFRKTMELLAGVSNIPGNGLNAQNWSLGPQQKLFPDGKAAMFLHFAVYGLSNYKDALNWDVVSYPQLPDKPGMGAQTYPTYFYVTKTSKHKQEAFDAIAYLTSEEFQNHLARKGMLPILKNRVAGMAEFGKEVPYLKDKNVKSLIPEKFAPSQFTSVDVVRAQTPGHTFFFNAYQKAVLGQEDMNTALRSEGEKLDQKLAELFK</sequence>
<keyword evidence="3" id="KW-1185">Reference proteome</keyword>
<name>A0ABV5VQ76_9BACL</name>
<feature type="chain" id="PRO_5045061242" evidence="1">
    <location>
        <begin position="26"/>
        <end position="440"/>
    </location>
</feature>
<dbReference type="EMBL" id="JBHMAG010000002">
    <property type="protein sequence ID" value="MFB9750305.1"/>
    <property type="molecule type" value="Genomic_DNA"/>
</dbReference>
<dbReference type="PROSITE" id="PS51257">
    <property type="entry name" value="PROKAR_LIPOPROTEIN"/>
    <property type="match status" value="1"/>
</dbReference>
<proteinExistence type="predicted"/>
<dbReference type="Pfam" id="PF01547">
    <property type="entry name" value="SBP_bac_1"/>
    <property type="match status" value="1"/>
</dbReference>
<evidence type="ECO:0000313" key="2">
    <source>
        <dbReference type="EMBL" id="MFB9750305.1"/>
    </source>
</evidence>
<dbReference type="Gene3D" id="3.40.190.10">
    <property type="entry name" value="Periplasmic binding protein-like II"/>
    <property type="match status" value="1"/>
</dbReference>
<dbReference type="InterPro" id="IPR006059">
    <property type="entry name" value="SBP"/>
</dbReference>
<dbReference type="Proteomes" id="UP001589619">
    <property type="component" value="Unassembled WGS sequence"/>
</dbReference>
<accession>A0ABV5VQ76</accession>
<dbReference type="SUPFAM" id="SSF53850">
    <property type="entry name" value="Periplasmic binding protein-like II"/>
    <property type="match status" value="1"/>
</dbReference>